<comment type="similarity">
    <text evidence="1">Belongs to the plant acyltransferase family.</text>
</comment>
<accession>A0A6A3AAU4</accession>
<evidence type="ECO:0000313" key="4">
    <source>
        <dbReference type="EMBL" id="KAE8700112.1"/>
    </source>
</evidence>
<evidence type="ECO:0000256" key="3">
    <source>
        <dbReference type="ARBA" id="ARBA00023315"/>
    </source>
</evidence>
<dbReference type="EMBL" id="VEPZ02001031">
    <property type="protein sequence ID" value="KAE8700112.1"/>
    <property type="molecule type" value="Genomic_DNA"/>
</dbReference>
<dbReference type="AlphaFoldDB" id="A0A6A3AAU4"/>
<evidence type="ECO:0000256" key="1">
    <source>
        <dbReference type="ARBA" id="ARBA00009861"/>
    </source>
</evidence>
<sequence>MLNFEVEIFARESIRQSSPQIHGMKPFKLTFFDQLTPAIYATIISFYSISETSFTPAIILHQLKTSLSETLNLFYPLSGRIKANMLVDSFDEGVPFVSAQAGCRLSEFLKHHEVKSLNKLLPCHPFSKELNQVPLLVCQATIFSCDEASKVFPPRNEVPENYLSMMENLWFPESNNYITKRFTFDTKSITELRAIAKGELEATPSRVQTLSGFIWKRFMAVSCRNSESSKPSIAIQAVNLRPRMNPSLSHNSIGNLIWWASCAADVADEKSTELFELVKLMRESVEAFDEDYLNSLQGDQGFYELDFGWGKPQWIAPFGEVASDFRNLVIFVPTKCGQDIEAWITLDEKRMSLLEKDAEFLKFAYPTPKFSSL</sequence>
<reference evidence="4" key="1">
    <citation type="submission" date="2019-09" db="EMBL/GenBank/DDBJ databases">
        <title>Draft genome information of white flower Hibiscus syriacus.</title>
        <authorList>
            <person name="Kim Y.-M."/>
        </authorList>
    </citation>
    <scope>NUCLEOTIDE SEQUENCE [LARGE SCALE GENOMIC DNA]</scope>
    <source>
        <strain evidence="4">YM2019G1</strain>
    </source>
</reference>
<dbReference type="PANTHER" id="PTHR31623">
    <property type="entry name" value="F21J9.9"/>
    <property type="match status" value="1"/>
</dbReference>
<keyword evidence="5" id="KW-1185">Reference proteome</keyword>
<dbReference type="Proteomes" id="UP000436088">
    <property type="component" value="Unassembled WGS sequence"/>
</dbReference>
<dbReference type="PANTHER" id="PTHR31623:SF20">
    <property type="entry name" value="VINORINE SYNTHASE-LIKE"/>
    <property type="match status" value="1"/>
</dbReference>
<dbReference type="Gene3D" id="3.30.559.10">
    <property type="entry name" value="Chloramphenicol acetyltransferase-like domain"/>
    <property type="match status" value="2"/>
</dbReference>
<proteinExistence type="inferred from homology"/>
<organism evidence="4 5">
    <name type="scientific">Hibiscus syriacus</name>
    <name type="common">Rose of Sharon</name>
    <dbReference type="NCBI Taxonomy" id="106335"/>
    <lineage>
        <taxon>Eukaryota</taxon>
        <taxon>Viridiplantae</taxon>
        <taxon>Streptophyta</taxon>
        <taxon>Embryophyta</taxon>
        <taxon>Tracheophyta</taxon>
        <taxon>Spermatophyta</taxon>
        <taxon>Magnoliopsida</taxon>
        <taxon>eudicotyledons</taxon>
        <taxon>Gunneridae</taxon>
        <taxon>Pentapetalae</taxon>
        <taxon>rosids</taxon>
        <taxon>malvids</taxon>
        <taxon>Malvales</taxon>
        <taxon>Malvaceae</taxon>
        <taxon>Malvoideae</taxon>
        <taxon>Hibiscus</taxon>
    </lineage>
</organism>
<name>A0A6A3AAU4_HIBSY</name>
<comment type="caution">
    <text evidence="4">The sequence shown here is derived from an EMBL/GenBank/DDBJ whole genome shotgun (WGS) entry which is preliminary data.</text>
</comment>
<keyword evidence="3" id="KW-0012">Acyltransferase</keyword>
<evidence type="ECO:0000313" key="5">
    <source>
        <dbReference type="Proteomes" id="UP000436088"/>
    </source>
</evidence>
<evidence type="ECO:0000256" key="2">
    <source>
        <dbReference type="ARBA" id="ARBA00022679"/>
    </source>
</evidence>
<dbReference type="Pfam" id="PF02458">
    <property type="entry name" value="Transferase"/>
    <property type="match status" value="3"/>
</dbReference>
<dbReference type="GO" id="GO:0016746">
    <property type="term" value="F:acyltransferase activity"/>
    <property type="evidence" value="ECO:0007669"/>
    <property type="project" value="UniProtKB-KW"/>
</dbReference>
<gene>
    <name evidence="4" type="ORF">F3Y22_tig00110561pilonHSYRG00006</name>
</gene>
<protein>
    <submittedName>
        <fullName evidence="4">Uncharacterized protein</fullName>
    </submittedName>
</protein>
<dbReference type="InterPro" id="IPR023213">
    <property type="entry name" value="CAT-like_dom_sf"/>
</dbReference>
<keyword evidence="2" id="KW-0808">Transferase</keyword>